<gene>
    <name evidence="1" type="ORF">RP75_23555</name>
</gene>
<organism evidence="1 2">
    <name type="scientific">Agrobacterium arsenijevicii</name>
    <dbReference type="NCBI Taxonomy" id="1585697"/>
    <lineage>
        <taxon>Bacteria</taxon>
        <taxon>Pseudomonadati</taxon>
        <taxon>Pseudomonadota</taxon>
        <taxon>Alphaproteobacteria</taxon>
        <taxon>Hyphomicrobiales</taxon>
        <taxon>Rhizobiaceae</taxon>
        <taxon>Rhizobium/Agrobacterium group</taxon>
        <taxon>Agrobacterium</taxon>
    </lineage>
</organism>
<comment type="caution">
    <text evidence="1">The sequence shown here is derived from an EMBL/GenBank/DDBJ whole genome shotgun (WGS) entry which is preliminary data.</text>
</comment>
<reference evidence="1 2" key="1">
    <citation type="submission" date="2014-12" db="EMBL/GenBank/DDBJ databases">
        <authorList>
            <person name="Kuzmanovic N."/>
            <person name="Pulawska J."/>
            <person name="Obradovic A."/>
        </authorList>
    </citation>
    <scope>NUCLEOTIDE SEQUENCE [LARGE SCALE GENOMIC DNA]</scope>
    <source>
        <strain evidence="1 2">KFB 330</strain>
        <plasmid evidence="1">pTi</plasmid>
    </source>
</reference>
<accession>A0ABR5D1L4</accession>
<name>A0ABR5D1L4_9HYPH</name>
<keyword evidence="2" id="KW-1185">Reference proteome</keyword>
<dbReference type="EMBL" id="JWIT01000024">
    <property type="protein sequence ID" value="KJF70953.1"/>
    <property type="molecule type" value="Genomic_DNA"/>
</dbReference>
<evidence type="ECO:0000313" key="1">
    <source>
        <dbReference type="EMBL" id="KJF70953.1"/>
    </source>
</evidence>
<evidence type="ECO:0000313" key="2">
    <source>
        <dbReference type="Proteomes" id="UP000032564"/>
    </source>
</evidence>
<keyword evidence="1" id="KW-0614">Plasmid</keyword>
<protein>
    <submittedName>
        <fullName evidence="1">Uncharacterized protein</fullName>
    </submittedName>
</protein>
<sequence length="356" mass="39479">MTGINAIPAETFGLIGAYVGLNSLEEGTRELTKLRVLNRSLNASIDLLPELKKAEPTLHAVELTRRLIESAHIKRKRDDLSDYSAGDGKGDPESWTRGYLHGHVEDIYAVMKFSDPDYNSALLRAGLKDVAEPNLQSQGGMLYRFAVNAREFDRAEQEAIADASVKILERRKGGQVPAAKAFLHLREHLQDDKALQSHIGALDPRISTQAQADPVLGAEFRRVFLRAEEERAVSEKPGVSAEAQQKDIDLHCMRDAAAYGQAHKSAWDHYRSEIAGKFKKASEAEVLAKAATGLRGTDEGLKTEDVALAVRDKFYGAMSYREAEKLLRIATRESFTVNEKRAVLLERSPRKDGRAD</sequence>
<proteinExistence type="predicted"/>
<dbReference type="Proteomes" id="UP000032564">
    <property type="component" value="Unassembled WGS sequence"/>
</dbReference>
<geneLocation type="plasmid" evidence="1">
    <name>pTi</name>
</geneLocation>